<protein>
    <recommendedName>
        <fullName evidence="4">Malonyl CoA-acyl carrier protein transacylase</fullName>
        <ecNumber evidence="4">2.3.1.39</ecNumber>
    </recommendedName>
</protein>
<keyword evidence="8" id="KW-1185">Reference proteome</keyword>
<evidence type="ECO:0000256" key="1">
    <source>
        <dbReference type="ARBA" id="ARBA00022679"/>
    </source>
</evidence>
<evidence type="ECO:0000259" key="6">
    <source>
        <dbReference type="SMART" id="SM00827"/>
    </source>
</evidence>
<feature type="domain" description="Malonyl-CoA:ACP transacylase (MAT)" evidence="6">
    <location>
        <begin position="7"/>
        <end position="292"/>
    </location>
</feature>
<comment type="similarity">
    <text evidence="4">Belongs to the fabD family.</text>
</comment>
<dbReference type="InterPro" id="IPR004410">
    <property type="entry name" value="Malonyl_CoA-ACP_transAc_FabD"/>
</dbReference>
<dbReference type="InterPro" id="IPR016036">
    <property type="entry name" value="Malonyl_transacylase_ACP-bd"/>
</dbReference>
<feature type="active site" evidence="5">
    <location>
        <position position="196"/>
    </location>
</feature>
<comment type="caution">
    <text evidence="7">The sequence shown here is derived from an EMBL/GenBank/DDBJ whole genome shotgun (WGS) entry which is preliminary data.</text>
</comment>
<dbReference type="PANTHER" id="PTHR42681">
    <property type="entry name" value="MALONYL-COA-ACYL CARRIER PROTEIN TRANSACYLASE, MITOCHONDRIAL"/>
    <property type="match status" value="1"/>
</dbReference>
<dbReference type="InterPro" id="IPR050858">
    <property type="entry name" value="Mal-CoA-ACP_Trans/PKS_FabD"/>
</dbReference>
<evidence type="ECO:0000313" key="7">
    <source>
        <dbReference type="EMBL" id="RDY31080.1"/>
    </source>
</evidence>
<dbReference type="EC" id="2.3.1.39" evidence="4"/>
<dbReference type="InterPro" id="IPR014043">
    <property type="entry name" value="Acyl_transferase_dom"/>
</dbReference>
<dbReference type="PIRSF" id="PIRSF000446">
    <property type="entry name" value="Mct"/>
    <property type="match status" value="1"/>
</dbReference>
<dbReference type="InterPro" id="IPR016035">
    <property type="entry name" value="Acyl_Trfase/lysoPLipase"/>
</dbReference>
<dbReference type="GO" id="GO:0005829">
    <property type="term" value="C:cytosol"/>
    <property type="evidence" value="ECO:0007669"/>
    <property type="project" value="TreeGrafter"/>
</dbReference>
<dbReference type="SUPFAM" id="SSF52151">
    <property type="entry name" value="FabD/lysophospholipase-like"/>
    <property type="match status" value="1"/>
</dbReference>
<dbReference type="Gene3D" id="3.30.70.250">
    <property type="entry name" value="Malonyl-CoA ACP transacylase, ACP-binding"/>
    <property type="match status" value="1"/>
</dbReference>
<evidence type="ECO:0000256" key="4">
    <source>
        <dbReference type="PIRNR" id="PIRNR000446"/>
    </source>
</evidence>
<keyword evidence="1 4" id="KW-0808">Transferase</keyword>
<proteinExistence type="inferred from homology"/>
<dbReference type="InterPro" id="IPR001227">
    <property type="entry name" value="Ac_transferase_dom_sf"/>
</dbReference>
<dbReference type="FunFam" id="3.30.70.250:FF:000001">
    <property type="entry name" value="Malonyl CoA-acyl carrier protein transacylase"/>
    <property type="match status" value="1"/>
</dbReference>
<dbReference type="GO" id="GO:0006633">
    <property type="term" value="P:fatty acid biosynthetic process"/>
    <property type="evidence" value="ECO:0007669"/>
    <property type="project" value="TreeGrafter"/>
</dbReference>
<dbReference type="InterPro" id="IPR024925">
    <property type="entry name" value="Malonyl_CoA-ACP_transAc"/>
</dbReference>
<sequence>MSKIAFVFPGQGTQYFGMGKDFYDNSSEARKIFDIASKLGNIDMEQLCFEENDKLNITKYTQIAMLTVCCAILKEIESLSIKPLVCAGLSLGEYSALVCAGILNFEDAFKIVQKRGIFMQEAVPTGGAMAAIIGFDTQQIENICEEAKGIVQIANYNCPGQIVISGEEEAIEEASHALTAAGAKRVIKLNVSGPFHSKLLCQAGKKLREVLVKAEFNDITIPYVSNVTADYVTDKKCIVDLLEKQVFSSVKWQQSIEKMLESGVDTFVEIGPGKTLSGFIKKIDKSVKVINIDKYDDLGKLDQIK</sequence>
<accession>A0A371JE84</accession>
<evidence type="ECO:0000256" key="2">
    <source>
        <dbReference type="ARBA" id="ARBA00023315"/>
    </source>
</evidence>
<gene>
    <name evidence="7" type="primary">fabD</name>
    <name evidence="7" type="ORF">CG710_011390</name>
</gene>
<organism evidence="7 8">
    <name type="scientific">Lachnotalea glycerini</name>
    <dbReference type="NCBI Taxonomy" id="1763509"/>
    <lineage>
        <taxon>Bacteria</taxon>
        <taxon>Bacillati</taxon>
        <taxon>Bacillota</taxon>
        <taxon>Clostridia</taxon>
        <taxon>Lachnospirales</taxon>
        <taxon>Lachnospiraceae</taxon>
        <taxon>Lachnotalea</taxon>
    </lineage>
</organism>
<dbReference type="SMART" id="SM00827">
    <property type="entry name" value="PKS_AT"/>
    <property type="match status" value="1"/>
</dbReference>
<dbReference type="PANTHER" id="PTHR42681:SF1">
    <property type="entry name" value="MALONYL-COA-ACYL CARRIER PROTEIN TRANSACYLASE, MITOCHONDRIAL"/>
    <property type="match status" value="1"/>
</dbReference>
<dbReference type="EMBL" id="NOKA02000022">
    <property type="protein sequence ID" value="RDY31080.1"/>
    <property type="molecule type" value="Genomic_DNA"/>
</dbReference>
<dbReference type="Gene3D" id="3.40.366.10">
    <property type="entry name" value="Malonyl-Coenzyme A Acyl Carrier Protein, domain 2"/>
    <property type="match status" value="1"/>
</dbReference>
<evidence type="ECO:0000256" key="5">
    <source>
        <dbReference type="PIRSR" id="PIRSR000446-1"/>
    </source>
</evidence>
<evidence type="ECO:0000313" key="8">
    <source>
        <dbReference type="Proteomes" id="UP000216411"/>
    </source>
</evidence>
<dbReference type="SUPFAM" id="SSF55048">
    <property type="entry name" value="Probable ACP-binding domain of malonyl-CoA ACP transacylase"/>
    <property type="match status" value="1"/>
</dbReference>
<dbReference type="Proteomes" id="UP000216411">
    <property type="component" value="Unassembled WGS sequence"/>
</dbReference>
<dbReference type="Pfam" id="PF00698">
    <property type="entry name" value="Acyl_transf_1"/>
    <property type="match status" value="1"/>
</dbReference>
<comment type="catalytic activity">
    <reaction evidence="3 4">
        <text>holo-[ACP] + malonyl-CoA = malonyl-[ACP] + CoA</text>
        <dbReference type="Rhea" id="RHEA:41792"/>
        <dbReference type="Rhea" id="RHEA-COMP:9623"/>
        <dbReference type="Rhea" id="RHEA-COMP:9685"/>
        <dbReference type="ChEBI" id="CHEBI:57287"/>
        <dbReference type="ChEBI" id="CHEBI:57384"/>
        <dbReference type="ChEBI" id="CHEBI:64479"/>
        <dbReference type="ChEBI" id="CHEBI:78449"/>
        <dbReference type="EC" id="2.3.1.39"/>
    </reaction>
</comment>
<feature type="active site" evidence="5">
    <location>
        <position position="90"/>
    </location>
</feature>
<evidence type="ECO:0000256" key="3">
    <source>
        <dbReference type="ARBA" id="ARBA00048462"/>
    </source>
</evidence>
<dbReference type="GO" id="GO:0004314">
    <property type="term" value="F:[acyl-carrier-protein] S-malonyltransferase activity"/>
    <property type="evidence" value="ECO:0007669"/>
    <property type="project" value="UniProtKB-EC"/>
</dbReference>
<reference evidence="7 8" key="1">
    <citation type="journal article" date="2017" name="Genome Announc.">
        <title>Draft Genome Sequence of a Sporulating and Motile Strain of Lachnotalea glycerini Isolated from Water in Quebec City, Canada.</title>
        <authorList>
            <person name="Maheux A.F."/>
            <person name="Boudreau D.K."/>
            <person name="Berube E."/>
            <person name="Boissinot M."/>
            <person name="Raymond F."/>
            <person name="Brodeur S."/>
            <person name="Corbeil J."/>
            <person name="Isabel S."/>
            <person name="Omar R.F."/>
            <person name="Bergeron M.G."/>
        </authorList>
    </citation>
    <scope>NUCLEOTIDE SEQUENCE [LARGE SCALE GENOMIC DNA]</scope>
    <source>
        <strain evidence="7 8">CCRI-19302</strain>
    </source>
</reference>
<dbReference type="OrthoDB" id="9805460at2"/>
<dbReference type="NCBIfam" id="TIGR00128">
    <property type="entry name" value="fabD"/>
    <property type="match status" value="1"/>
</dbReference>
<name>A0A371JE84_9FIRM</name>
<dbReference type="AlphaFoldDB" id="A0A371JE84"/>
<keyword evidence="2 4" id="KW-0012">Acyltransferase</keyword>
<dbReference type="RefSeq" id="WP_094377684.1">
    <property type="nucleotide sequence ID" value="NZ_NOKA02000022.1"/>
</dbReference>